<evidence type="ECO:0000256" key="5">
    <source>
        <dbReference type="ARBA" id="ARBA00029447"/>
    </source>
</evidence>
<keyword evidence="7" id="KW-1133">Transmembrane helix</keyword>
<keyword evidence="4 6" id="KW-0807">Transducer</keyword>
<dbReference type="Proteomes" id="UP001628193">
    <property type="component" value="Unassembled WGS sequence"/>
</dbReference>
<comment type="similarity">
    <text evidence="5">Belongs to the methyl-accepting chemotaxis (MCP) protein family.</text>
</comment>
<comment type="caution">
    <text evidence="10">The sequence shown here is derived from an EMBL/GenBank/DDBJ whole genome shotgun (WGS) entry which is preliminary data.</text>
</comment>
<dbReference type="InterPro" id="IPR004089">
    <property type="entry name" value="MCPsignal_dom"/>
</dbReference>
<dbReference type="CDD" id="cd06225">
    <property type="entry name" value="HAMP"/>
    <property type="match status" value="1"/>
</dbReference>
<dbReference type="InterPro" id="IPR012827">
    <property type="entry name" value="Hemerythrin_metal-bd"/>
</dbReference>
<dbReference type="SMART" id="SM00283">
    <property type="entry name" value="MA"/>
    <property type="match status" value="1"/>
</dbReference>
<dbReference type="PANTHER" id="PTHR32089">
    <property type="entry name" value="METHYL-ACCEPTING CHEMOTAXIS PROTEIN MCPB"/>
    <property type="match status" value="1"/>
</dbReference>
<feature type="transmembrane region" description="Helical" evidence="7">
    <location>
        <begin position="6"/>
        <end position="28"/>
    </location>
</feature>
<comment type="similarity">
    <text evidence="1">Belongs to the hemerythrin family.</text>
</comment>
<dbReference type="PROSITE" id="PS50111">
    <property type="entry name" value="CHEMOTAXIS_TRANSDUC_2"/>
    <property type="match status" value="1"/>
</dbReference>
<dbReference type="NCBIfam" id="TIGR02481">
    <property type="entry name" value="hemeryth_dom"/>
    <property type="match status" value="1"/>
</dbReference>
<dbReference type="SMART" id="SM00304">
    <property type="entry name" value="HAMP"/>
    <property type="match status" value="1"/>
</dbReference>
<dbReference type="Pfam" id="PF00672">
    <property type="entry name" value="HAMP"/>
    <property type="match status" value="1"/>
</dbReference>
<reference evidence="10 11" key="1">
    <citation type="submission" date="2024-05" db="EMBL/GenBank/DDBJ databases">
        <authorList>
            <consortium name="Candidatus Magnetaquicoccaceae bacterium FCR-1 genome sequencing consortium"/>
            <person name="Shimoshige H."/>
            <person name="Shimamura S."/>
            <person name="Taoka A."/>
            <person name="Kobayashi H."/>
            <person name="Maekawa T."/>
        </authorList>
    </citation>
    <scope>NUCLEOTIDE SEQUENCE [LARGE SCALE GENOMIC DNA]</scope>
    <source>
        <strain evidence="10 11">FCR-1</strain>
    </source>
</reference>
<dbReference type="InterPro" id="IPR003660">
    <property type="entry name" value="HAMP_dom"/>
</dbReference>
<dbReference type="CDD" id="cd12107">
    <property type="entry name" value="Hemerythrin"/>
    <property type="match status" value="1"/>
</dbReference>
<feature type="domain" description="HAMP" evidence="9">
    <location>
        <begin position="209"/>
        <end position="262"/>
    </location>
</feature>
<evidence type="ECO:0000256" key="2">
    <source>
        <dbReference type="ARBA" id="ARBA00022723"/>
    </source>
</evidence>
<keyword evidence="3" id="KW-0408">Iron</keyword>
<evidence type="ECO:0000256" key="4">
    <source>
        <dbReference type="ARBA" id="ARBA00023224"/>
    </source>
</evidence>
<dbReference type="Pfam" id="PF01814">
    <property type="entry name" value="Hemerythrin"/>
    <property type="match status" value="1"/>
</dbReference>
<dbReference type="NCBIfam" id="NF033749">
    <property type="entry name" value="bact_hemeryth"/>
    <property type="match status" value="1"/>
</dbReference>
<dbReference type="PANTHER" id="PTHR32089:SF112">
    <property type="entry name" value="LYSOZYME-LIKE PROTEIN-RELATED"/>
    <property type="match status" value="1"/>
</dbReference>
<dbReference type="Gene3D" id="1.10.287.950">
    <property type="entry name" value="Methyl-accepting chemotaxis protein"/>
    <property type="match status" value="1"/>
</dbReference>
<evidence type="ECO:0000313" key="10">
    <source>
        <dbReference type="EMBL" id="GAB0056845.1"/>
    </source>
</evidence>
<evidence type="ECO:0000256" key="3">
    <source>
        <dbReference type="ARBA" id="ARBA00023004"/>
    </source>
</evidence>
<reference evidence="10 11" key="2">
    <citation type="submission" date="2024-09" db="EMBL/GenBank/DDBJ databases">
        <title>Draft genome sequence of Candidatus Magnetaquicoccaceae bacterium FCR-1.</title>
        <authorList>
            <person name="Shimoshige H."/>
            <person name="Shimamura S."/>
            <person name="Taoka A."/>
            <person name="Kobayashi H."/>
            <person name="Maekawa T."/>
        </authorList>
    </citation>
    <scope>NUCLEOTIDE SEQUENCE [LARGE SCALE GENOMIC DNA]</scope>
    <source>
        <strain evidence="10 11">FCR-1</strain>
    </source>
</reference>
<dbReference type="Gene3D" id="1.20.120.50">
    <property type="entry name" value="Hemerythrin-like"/>
    <property type="match status" value="1"/>
</dbReference>
<dbReference type="PROSITE" id="PS50885">
    <property type="entry name" value="HAMP"/>
    <property type="match status" value="1"/>
</dbReference>
<accession>A0ABQ0C7H9</accession>
<organism evidence="10 11">
    <name type="scientific">Candidatus Magnetaquiglobus chichijimensis</name>
    <dbReference type="NCBI Taxonomy" id="3141448"/>
    <lineage>
        <taxon>Bacteria</taxon>
        <taxon>Pseudomonadati</taxon>
        <taxon>Pseudomonadota</taxon>
        <taxon>Magnetococcia</taxon>
        <taxon>Magnetococcales</taxon>
        <taxon>Candidatus Magnetaquicoccaceae</taxon>
        <taxon>Candidatus Magnetaquiglobus</taxon>
    </lineage>
</organism>
<dbReference type="RefSeq" id="WP_420904565.1">
    <property type="nucleotide sequence ID" value="NZ_BAAFGK010000004.1"/>
</dbReference>
<dbReference type="SUPFAM" id="SSF47188">
    <property type="entry name" value="Hemerythrin-like"/>
    <property type="match status" value="1"/>
</dbReference>
<protein>
    <submittedName>
        <fullName evidence="10">Bacteriohemerythrin</fullName>
    </submittedName>
</protein>
<dbReference type="Gene3D" id="1.20.120.30">
    <property type="entry name" value="Aspartate receptor, ligand-binding domain"/>
    <property type="match status" value="1"/>
</dbReference>
<sequence>MKITQKIFLGFLTPLIMLLILGTWGIVVSTQVIQATRQASEVGFKLAIEAKQMELSVVQVQQWLTDISATRAAEGFDDGFTKAEENAQAFLKGIETFRQYARQTSDQPLLQRLDTLQERFAAFQTMGKKMAQAYIDGGPPAGNAMMGSFDEQAEGLAEVLRPFLEMEVKNAEEDLQTVQGKLAFLRGGILIILLIALAAVGVIGFWLGRSITQPIHAIVHVMDLVSHGDLTVQPTGDHRKDELGTLNHHFKRLIHIFSENIRQINLQAANITAFVAGILHMRDSIGRGSHDLDVIAREVAGQNHQLIDAIGHIQGNVTRSVENLEALHHASRHVSERINTIASASEEANAGITQMADSARHMLGNIESVHGQLTEVHDAISSVANASDAMKRSLDEVRERCRAALFESETTRERASEAEAVMEELSNSAHEIGAVVEIINRINEQTSMLALNAAIEAAGAGEAGKGFAVVANEVKALARQTSEATLLIQEQIMAIRDQTRAAKEKTDIIHESVERINAANEAIDMSVNAQSEMTDRIVQAVDKVALATGEVNASTEALQTSASDVARAADQAALGSREIADSAEQIALSAQEMYDRTQLTVESAESIQQTAERTNQLAIEVRDKADNSLKVVETMHGIVNHFQAMSDVVSGISEALYTAQARMYIGSEPFNIRRIKEAVIDLMYRLHLAVATRDPTLASQINDPACCDVKRWLRDALQESHLDLPLYQKMEATHAQLRQTAFEILNLIPHEDRQESLSDALIFFHELRRVFFEQLNQLYLGRSDDRYAHPPLILWHKTLSVGVEAFDIDHKNLLELINQLHTAMQENQGVPQIKEILDDLLNYAITHFSREEQVLADHGYPGLDAQHQQHERFLHYITERNNAMDQGDSFALAAEMLKYLKDWLLQHILKHDMAYTSFLTAKGVK</sequence>
<gene>
    <name evidence="10" type="ORF">SIID45300_01160</name>
</gene>
<evidence type="ECO:0000256" key="6">
    <source>
        <dbReference type="PROSITE-ProRule" id="PRU00284"/>
    </source>
</evidence>
<evidence type="ECO:0000259" key="8">
    <source>
        <dbReference type="PROSITE" id="PS50111"/>
    </source>
</evidence>
<feature type="transmembrane region" description="Helical" evidence="7">
    <location>
        <begin position="183"/>
        <end position="207"/>
    </location>
</feature>
<keyword evidence="2" id="KW-0479">Metal-binding</keyword>
<name>A0ABQ0C7H9_9PROT</name>
<dbReference type="SUPFAM" id="SSF58104">
    <property type="entry name" value="Methyl-accepting chemotaxis protein (MCP) signaling domain"/>
    <property type="match status" value="1"/>
</dbReference>
<dbReference type="Gene3D" id="6.10.340.10">
    <property type="match status" value="1"/>
</dbReference>
<dbReference type="InterPro" id="IPR035938">
    <property type="entry name" value="Hemerythrin-like_sf"/>
</dbReference>
<keyword evidence="7" id="KW-0472">Membrane</keyword>
<evidence type="ECO:0000259" key="9">
    <source>
        <dbReference type="PROSITE" id="PS50885"/>
    </source>
</evidence>
<evidence type="ECO:0000313" key="11">
    <source>
        <dbReference type="Proteomes" id="UP001628193"/>
    </source>
</evidence>
<dbReference type="Pfam" id="PF00015">
    <property type="entry name" value="MCPsignal"/>
    <property type="match status" value="1"/>
</dbReference>
<proteinExistence type="inferred from homology"/>
<dbReference type="EMBL" id="BAAFGK010000004">
    <property type="protein sequence ID" value="GAB0056845.1"/>
    <property type="molecule type" value="Genomic_DNA"/>
</dbReference>
<evidence type="ECO:0000256" key="7">
    <source>
        <dbReference type="SAM" id="Phobius"/>
    </source>
</evidence>
<dbReference type="InterPro" id="IPR012312">
    <property type="entry name" value="Hemerythrin-like"/>
</dbReference>
<keyword evidence="7" id="KW-0812">Transmembrane</keyword>
<evidence type="ECO:0000256" key="1">
    <source>
        <dbReference type="ARBA" id="ARBA00010587"/>
    </source>
</evidence>
<feature type="domain" description="Methyl-accepting transducer" evidence="8">
    <location>
        <begin position="337"/>
        <end position="587"/>
    </location>
</feature>
<keyword evidence="11" id="KW-1185">Reference proteome</keyword>